<evidence type="ECO:0000256" key="1">
    <source>
        <dbReference type="SAM" id="MobiDB-lite"/>
    </source>
</evidence>
<proteinExistence type="predicted"/>
<comment type="caution">
    <text evidence="3">The sequence shown here is derived from an EMBL/GenBank/DDBJ whole genome shotgun (WGS) entry which is preliminary data.</text>
</comment>
<dbReference type="Proteomes" id="UP000192713">
    <property type="component" value="Unassembled WGS sequence"/>
</dbReference>
<evidence type="ECO:0000313" key="3">
    <source>
        <dbReference type="EMBL" id="ORA77598.1"/>
    </source>
</evidence>
<protein>
    <recommendedName>
        <fullName evidence="5">DUF2637 domain-containing protein</fullName>
    </recommendedName>
</protein>
<organism evidence="3 4">
    <name type="scientific">Mycolicibacter kumamotonensis</name>
    <dbReference type="NCBI Taxonomy" id="354243"/>
    <lineage>
        <taxon>Bacteria</taxon>
        <taxon>Bacillati</taxon>
        <taxon>Actinomycetota</taxon>
        <taxon>Actinomycetes</taxon>
        <taxon>Mycobacteriales</taxon>
        <taxon>Mycobacteriaceae</taxon>
        <taxon>Mycolicibacter</taxon>
    </lineage>
</organism>
<gene>
    <name evidence="3" type="ORF">BST28_17500</name>
</gene>
<keyword evidence="2" id="KW-0812">Transmembrane</keyword>
<dbReference type="EMBL" id="MVHU01000030">
    <property type="protein sequence ID" value="ORA77598.1"/>
    <property type="molecule type" value="Genomic_DNA"/>
</dbReference>
<feature type="compositionally biased region" description="Pro residues" evidence="1">
    <location>
        <begin position="165"/>
        <end position="176"/>
    </location>
</feature>
<accession>A0A1X0DZI7</accession>
<feature type="region of interest" description="Disordered" evidence="1">
    <location>
        <begin position="143"/>
        <end position="176"/>
    </location>
</feature>
<evidence type="ECO:0000256" key="2">
    <source>
        <dbReference type="SAM" id="Phobius"/>
    </source>
</evidence>
<name>A0A1X0DZI7_9MYCO</name>
<evidence type="ECO:0000313" key="4">
    <source>
        <dbReference type="Proteomes" id="UP000192713"/>
    </source>
</evidence>
<dbReference type="AlphaFoldDB" id="A0A1X0DZI7"/>
<feature type="transmembrane region" description="Helical" evidence="2">
    <location>
        <begin position="24"/>
        <end position="43"/>
    </location>
</feature>
<sequence>MLLGSAAASSWINAEFARIENSNQWYHAAVPGVVLVTLVLFELSVLSKLPRAYRWISLLGLGVVAGISLVQSYLAILEVILRWTPSSPFAVNAAAAAVPDVVMTVCTVLLIGLRVKRDGSDTPSREPSRLRLLAAKAQDRALSSVERRLEPPPNLPVEGRVEAPAPSPASPSEPPLAAPVEEVREAPAPVPTLPVERPVEPEDDLPPPSDAAMEEAEQLLHSGEAPKIDRANLARIIDGINAGHSTNRLKKDGLGGAGTIDKVRRLMDNRREDIPAALSLVNG</sequence>
<feature type="transmembrane region" description="Helical" evidence="2">
    <location>
        <begin position="89"/>
        <end position="113"/>
    </location>
</feature>
<keyword evidence="2" id="KW-1133">Transmembrane helix</keyword>
<reference evidence="3 4" key="1">
    <citation type="submission" date="2017-02" db="EMBL/GenBank/DDBJ databases">
        <title>The new phylogeny of genus Mycobacterium.</title>
        <authorList>
            <person name="Tortoli E."/>
            <person name="Trovato A."/>
            <person name="Cirillo D.M."/>
        </authorList>
    </citation>
    <scope>NUCLEOTIDE SEQUENCE [LARGE SCALE GENOMIC DNA]</scope>
    <source>
        <strain evidence="3 4">DSM 45093</strain>
    </source>
</reference>
<feature type="transmembrane region" description="Helical" evidence="2">
    <location>
        <begin position="55"/>
        <end position="77"/>
    </location>
</feature>
<evidence type="ECO:0008006" key="5">
    <source>
        <dbReference type="Google" id="ProtNLM"/>
    </source>
</evidence>
<keyword evidence="2" id="KW-0472">Membrane</keyword>